<feature type="transmembrane region" description="Helical" evidence="6">
    <location>
        <begin position="400"/>
        <end position="425"/>
    </location>
</feature>
<dbReference type="PANTHER" id="PTHR30250">
    <property type="entry name" value="PST FAMILY PREDICTED COLANIC ACID TRANSPORTER"/>
    <property type="match status" value="1"/>
</dbReference>
<dbReference type="InterPro" id="IPR002797">
    <property type="entry name" value="Polysacc_synth"/>
</dbReference>
<evidence type="ECO:0000256" key="2">
    <source>
        <dbReference type="ARBA" id="ARBA00022475"/>
    </source>
</evidence>
<gene>
    <name evidence="7" type="ORF">DWY96_12130</name>
</gene>
<feature type="transmembrane region" description="Helical" evidence="6">
    <location>
        <begin position="180"/>
        <end position="200"/>
    </location>
</feature>
<evidence type="ECO:0000256" key="6">
    <source>
        <dbReference type="SAM" id="Phobius"/>
    </source>
</evidence>
<feature type="transmembrane region" description="Helical" evidence="6">
    <location>
        <begin position="306"/>
        <end position="325"/>
    </location>
</feature>
<comment type="caution">
    <text evidence="7">The sequence shown here is derived from an EMBL/GenBank/DDBJ whole genome shotgun (WGS) entry which is preliminary data.</text>
</comment>
<organism evidence="7 8">
    <name type="scientific">Roseburia inulinivorans</name>
    <dbReference type="NCBI Taxonomy" id="360807"/>
    <lineage>
        <taxon>Bacteria</taxon>
        <taxon>Bacillati</taxon>
        <taxon>Bacillota</taxon>
        <taxon>Clostridia</taxon>
        <taxon>Lachnospirales</taxon>
        <taxon>Lachnospiraceae</taxon>
        <taxon>Roseburia</taxon>
    </lineage>
</organism>
<feature type="transmembrane region" description="Helical" evidence="6">
    <location>
        <begin position="437"/>
        <end position="461"/>
    </location>
</feature>
<evidence type="ECO:0008006" key="9">
    <source>
        <dbReference type="Google" id="ProtNLM"/>
    </source>
</evidence>
<evidence type="ECO:0000313" key="8">
    <source>
        <dbReference type="Proteomes" id="UP000283738"/>
    </source>
</evidence>
<protein>
    <recommendedName>
        <fullName evidence="9">Polysaccharide biosynthesis protein</fullName>
    </recommendedName>
</protein>
<proteinExistence type="predicted"/>
<dbReference type="RefSeq" id="WP_118111161.1">
    <property type="nucleotide sequence ID" value="NZ_QRTF01000029.1"/>
</dbReference>
<dbReference type="Proteomes" id="UP000283738">
    <property type="component" value="Unassembled WGS sequence"/>
</dbReference>
<feature type="transmembrane region" description="Helical" evidence="6">
    <location>
        <begin position="121"/>
        <end position="141"/>
    </location>
</feature>
<dbReference type="AlphaFoldDB" id="A0A3R6A0A8"/>
<dbReference type="GO" id="GO:0005886">
    <property type="term" value="C:plasma membrane"/>
    <property type="evidence" value="ECO:0007669"/>
    <property type="project" value="UniProtKB-SubCell"/>
</dbReference>
<feature type="transmembrane region" description="Helical" evidence="6">
    <location>
        <begin position="249"/>
        <end position="272"/>
    </location>
</feature>
<reference evidence="7 8" key="1">
    <citation type="submission" date="2018-08" db="EMBL/GenBank/DDBJ databases">
        <title>A genome reference for cultivated species of the human gut microbiota.</title>
        <authorList>
            <person name="Zou Y."/>
            <person name="Xue W."/>
            <person name="Luo G."/>
        </authorList>
    </citation>
    <scope>NUCLEOTIDE SEQUENCE [LARGE SCALE GENOMIC DNA]</scope>
    <source>
        <strain evidence="7 8">AF28-15</strain>
    </source>
</reference>
<evidence type="ECO:0000256" key="3">
    <source>
        <dbReference type="ARBA" id="ARBA00022692"/>
    </source>
</evidence>
<dbReference type="InterPro" id="IPR050833">
    <property type="entry name" value="Poly_Biosynth_Transport"/>
</dbReference>
<feature type="transmembrane region" description="Helical" evidence="6">
    <location>
        <begin position="44"/>
        <end position="69"/>
    </location>
</feature>
<sequence length="510" mass="58039">MRKKSALKNIVSKMIYSIVITLLSFVSRRVFVSTLGDTLLGLNGLLTSVISMLSLMELGVGNAIYFSLYEPLAENNEERIKSIMRLYQKLYRYIGLAVCIVGLCVIPFLKFLITQDIDYNYVYKIYLIFLANSVMSYFMAYRRSLYSANQKDYLINNVTTVVNIISYSLQIITMLRYQNYVVYLLIQVIATVSINLIFLLKSDRDYPYLREKNVQPLPKEYKDTLVKNVKALFMMSISGFAVFGTDNMLLTYFVGLGAVTIYGNYTTIINMVNTTFNSMLSNMKANVGNYLVTETKEKSYTLFKNLFFINFLITGFTSVATFTLASEFIKFWMGEKYVWSIWILAVLVFNMFSRYILEAAGVFINGAGMYNPYPLYKYISLIEGGINLVVSIFLCKVLNFGVFGVFLGTSVSTIANTIAMPGVVYHHIFHKKIGEYYLLYAKYLILTVAFAAVSYGLFLFVHTPYTILNLVLGALISIGVMAAGVIVVFGRTEEFHYVLETAKGFIKRRK</sequence>
<keyword evidence="2" id="KW-1003">Cell membrane</keyword>
<feature type="transmembrane region" description="Helical" evidence="6">
    <location>
        <begin position="467"/>
        <end position="489"/>
    </location>
</feature>
<feature type="transmembrane region" description="Helical" evidence="6">
    <location>
        <begin position="153"/>
        <end position="174"/>
    </location>
</feature>
<keyword evidence="4 6" id="KW-1133">Transmembrane helix</keyword>
<feature type="transmembrane region" description="Helical" evidence="6">
    <location>
        <begin position="90"/>
        <end position="109"/>
    </location>
</feature>
<evidence type="ECO:0000256" key="1">
    <source>
        <dbReference type="ARBA" id="ARBA00004651"/>
    </source>
</evidence>
<evidence type="ECO:0000256" key="5">
    <source>
        <dbReference type="ARBA" id="ARBA00023136"/>
    </source>
</evidence>
<keyword evidence="5 6" id="KW-0472">Membrane</keyword>
<evidence type="ECO:0000256" key="4">
    <source>
        <dbReference type="ARBA" id="ARBA00022989"/>
    </source>
</evidence>
<name>A0A3R6A0A8_9FIRM</name>
<feature type="transmembrane region" description="Helical" evidence="6">
    <location>
        <begin position="337"/>
        <end position="357"/>
    </location>
</feature>
<feature type="transmembrane region" description="Helical" evidence="6">
    <location>
        <begin position="378"/>
        <end position="394"/>
    </location>
</feature>
<dbReference type="Pfam" id="PF01943">
    <property type="entry name" value="Polysacc_synt"/>
    <property type="match status" value="1"/>
</dbReference>
<comment type="subcellular location">
    <subcellularLocation>
        <location evidence="1">Cell membrane</location>
        <topology evidence="1">Multi-pass membrane protein</topology>
    </subcellularLocation>
</comment>
<evidence type="ECO:0000313" key="7">
    <source>
        <dbReference type="EMBL" id="RGQ47006.1"/>
    </source>
</evidence>
<accession>A0A3R6A0A8</accession>
<dbReference type="EMBL" id="QRTF01000029">
    <property type="protein sequence ID" value="RGQ47006.1"/>
    <property type="molecule type" value="Genomic_DNA"/>
</dbReference>
<keyword evidence="3 6" id="KW-0812">Transmembrane</keyword>
<dbReference type="PANTHER" id="PTHR30250:SF26">
    <property type="entry name" value="PSMA PROTEIN"/>
    <property type="match status" value="1"/>
</dbReference>